<sequence length="57" mass="6236">MTLKNAKMDAVRHDYALYLTDLSSNSRPVISTLTTVAKENLDASAAIVDAIRERLAT</sequence>
<dbReference type="Gene3D" id="1.25.40.90">
    <property type="match status" value="1"/>
</dbReference>
<dbReference type="SUPFAM" id="SSF48464">
    <property type="entry name" value="ENTH/VHS domain"/>
    <property type="match status" value="1"/>
</dbReference>
<dbReference type="InterPro" id="IPR008942">
    <property type="entry name" value="ENTH_VHS"/>
</dbReference>
<organism evidence="2 3">
    <name type="scientific">Dispira parvispora</name>
    <dbReference type="NCBI Taxonomy" id="1520584"/>
    <lineage>
        <taxon>Eukaryota</taxon>
        <taxon>Fungi</taxon>
        <taxon>Fungi incertae sedis</taxon>
        <taxon>Zoopagomycota</taxon>
        <taxon>Kickxellomycotina</taxon>
        <taxon>Dimargaritomycetes</taxon>
        <taxon>Dimargaritales</taxon>
        <taxon>Dimargaritaceae</taxon>
        <taxon>Dispira</taxon>
    </lineage>
</organism>
<feature type="non-terminal residue" evidence="2">
    <location>
        <position position="57"/>
    </location>
</feature>
<dbReference type="Proteomes" id="UP001150925">
    <property type="component" value="Unassembled WGS sequence"/>
</dbReference>
<accession>A0A9W8AJ27</accession>
<evidence type="ECO:0000313" key="2">
    <source>
        <dbReference type="EMBL" id="KAJ1954364.1"/>
    </source>
</evidence>
<keyword evidence="3" id="KW-1185">Reference proteome</keyword>
<dbReference type="EMBL" id="JANBPY010002594">
    <property type="protein sequence ID" value="KAJ1954364.1"/>
    <property type="molecule type" value="Genomic_DNA"/>
</dbReference>
<reference evidence="2" key="1">
    <citation type="submission" date="2022-07" db="EMBL/GenBank/DDBJ databases">
        <title>Phylogenomic reconstructions and comparative analyses of Kickxellomycotina fungi.</title>
        <authorList>
            <person name="Reynolds N.K."/>
            <person name="Stajich J.E."/>
            <person name="Barry K."/>
            <person name="Grigoriev I.V."/>
            <person name="Crous P."/>
            <person name="Smith M.E."/>
        </authorList>
    </citation>
    <scope>NUCLEOTIDE SEQUENCE</scope>
    <source>
        <strain evidence="2">RSA 1196</strain>
    </source>
</reference>
<evidence type="ECO:0000313" key="3">
    <source>
        <dbReference type="Proteomes" id="UP001150925"/>
    </source>
</evidence>
<dbReference type="PROSITE" id="PS51391">
    <property type="entry name" value="CID"/>
    <property type="match status" value="1"/>
</dbReference>
<name>A0A9W8AJ27_9FUNG</name>
<proteinExistence type="predicted"/>
<comment type="caution">
    <text evidence="2">The sequence shown here is derived from an EMBL/GenBank/DDBJ whole genome shotgun (WGS) entry which is preliminary data.</text>
</comment>
<protein>
    <recommendedName>
        <fullName evidence="1">CID domain-containing protein</fullName>
    </recommendedName>
</protein>
<dbReference type="OrthoDB" id="2129491at2759"/>
<dbReference type="AlphaFoldDB" id="A0A9W8AJ27"/>
<feature type="domain" description="CID" evidence="1">
    <location>
        <begin position="7"/>
        <end position="57"/>
    </location>
</feature>
<gene>
    <name evidence="2" type="ORF">IWQ62_005775</name>
</gene>
<evidence type="ECO:0000259" key="1">
    <source>
        <dbReference type="PROSITE" id="PS51391"/>
    </source>
</evidence>
<dbReference type="InterPro" id="IPR006569">
    <property type="entry name" value="CID_dom"/>
</dbReference>